<dbReference type="RefSeq" id="WP_250875017.1">
    <property type="nucleotide sequence ID" value="NZ_JALXFV010000008.1"/>
</dbReference>
<dbReference type="EMBL" id="JBHUDC010000008">
    <property type="protein sequence ID" value="MFD1515093.1"/>
    <property type="molecule type" value="Genomic_DNA"/>
</dbReference>
<dbReference type="AlphaFoldDB" id="A0ABD6AYV8"/>
<evidence type="ECO:0000313" key="1">
    <source>
        <dbReference type="EMBL" id="MFD1515093.1"/>
    </source>
</evidence>
<keyword evidence="2" id="KW-1185">Reference proteome</keyword>
<sequence length="113" mass="12790">MHWREVRMLRREPGDPWYECLGVEPPHLGEIELVAVFPEVITDRLRFTREVVVFCKAVLDRRAMHATTGEVAVVRGDRFLDDRPDDMGGENAVAGRSGRLGKIGFGHWVGFTA</sequence>
<gene>
    <name evidence="1" type="ORF">ACFSBT_17575</name>
</gene>
<name>A0ABD6AYV8_9EURY</name>
<evidence type="ECO:0000313" key="2">
    <source>
        <dbReference type="Proteomes" id="UP001597187"/>
    </source>
</evidence>
<reference evidence="1 2" key="1">
    <citation type="journal article" date="2019" name="Int. J. Syst. Evol. Microbiol.">
        <title>The Global Catalogue of Microorganisms (GCM) 10K type strain sequencing project: providing services to taxonomists for standard genome sequencing and annotation.</title>
        <authorList>
            <consortium name="The Broad Institute Genomics Platform"/>
            <consortium name="The Broad Institute Genome Sequencing Center for Infectious Disease"/>
            <person name="Wu L."/>
            <person name="Ma J."/>
        </authorList>
    </citation>
    <scope>NUCLEOTIDE SEQUENCE [LARGE SCALE GENOMIC DNA]</scope>
    <source>
        <strain evidence="1 2">CGMCC 1.12563</strain>
    </source>
</reference>
<proteinExistence type="predicted"/>
<organism evidence="1 2">
    <name type="scientific">Halomarina rubra</name>
    <dbReference type="NCBI Taxonomy" id="2071873"/>
    <lineage>
        <taxon>Archaea</taxon>
        <taxon>Methanobacteriati</taxon>
        <taxon>Methanobacteriota</taxon>
        <taxon>Stenosarchaea group</taxon>
        <taxon>Halobacteria</taxon>
        <taxon>Halobacteriales</taxon>
        <taxon>Natronomonadaceae</taxon>
        <taxon>Halomarina</taxon>
    </lineage>
</organism>
<dbReference type="Proteomes" id="UP001597187">
    <property type="component" value="Unassembled WGS sequence"/>
</dbReference>
<accession>A0ABD6AYV8</accession>
<comment type="caution">
    <text evidence="1">The sequence shown here is derived from an EMBL/GenBank/DDBJ whole genome shotgun (WGS) entry which is preliminary data.</text>
</comment>
<protein>
    <submittedName>
        <fullName evidence="1">Uncharacterized protein</fullName>
    </submittedName>
</protein>